<dbReference type="AlphaFoldDB" id="A0A2Z6RAB2"/>
<keyword evidence="1" id="KW-1133">Transmembrane helix</keyword>
<dbReference type="Proteomes" id="UP000615446">
    <property type="component" value="Unassembled WGS sequence"/>
</dbReference>
<gene>
    <name evidence="3" type="ORF">RCL2_001225300</name>
    <name evidence="2" type="ORF">RclHR1_03390006</name>
</gene>
<accession>A0A2Z6RAB2</accession>
<feature type="transmembrane region" description="Helical" evidence="1">
    <location>
        <begin position="12"/>
        <end position="35"/>
    </location>
</feature>
<keyword evidence="4" id="KW-1185">Reference proteome</keyword>
<keyword evidence="1" id="KW-0472">Membrane</keyword>
<keyword evidence="1" id="KW-0812">Transmembrane</keyword>
<reference evidence="3" key="2">
    <citation type="submission" date="2019-10" db="EMBL/GenBank/DDBJ databases">
        <title>Conservation and host-specific expression of non-tandemly repeated heterogenous ribosome RNA gene in arbuscular mycorrhizal fungi.</title>
        <authorList>
            <person name="Maeda T."/>
            <person name="Kobayashi Y."/>
            <person name="Nakagawa T."/>
            <person name="Ezawa T."/>
            <person name="Yamaguchi K."/>
            <person name="Bino T."/>
            <person name="Nishimoto Y."/>
            <person name="Shigenobu S."/>
            <person name="Kawaguchi M."/>
        </authorList>
    </citation>
    <scope>NUCLEOTIDE SEQUENCE</scope>
    <source>
        <strain evidence="3">HR1</strain>
    </source>
</reference>
<evidence type="ECO:0000256" key="1">
    <source>
        <dbReference type="SAM" id="Phobius"/>
    </source>
</evidence>
<dbReference type="EMBL" id="BEXD01002657">
    <property type="protein sequence ID" value="GBB98990.1"/>
    <property type="molecule type" value="Genomic_DNA"/>
</dbReference>
<evidence type="ECO:0000313" key="3">
    <source>
        <dbReference type="EMBL" id="GES85165.1"/>
    </source>
</evidence>
<comment type="caution">
    <text evidence="2">The sequence shown here is derived from an EMBL/GenBank/DDBJ whole genome shotgun (WGS) entry which is preliminary data.</text>
</comment>
<organism evidence="2 4">
    <name type="scientific">Rhizophagus clarus</name>
    <dbReference type="NCBI Taxonomy" id="94130"/>
    <lineage>
        <taxon>Eukaryota</taxon>
        <taxon>Fungi</taxon>
        <taxon>Fungi incertae sedis</taxon>
        <taxon>Mucoromycota</taxon>
        <taxon>Glomeromycotina</taxon>
        <taxon>Glomeromycetes</taxon>
        <taxon>Glomerales</taxon>
        <taxon>Glomeraceae</taxon>
        <taxon>Rhizophagus</taxon>
    </lineage>
</organism>
<protein>
    <submittedName>
        <fullName evidence="2">Uncharacterized protein</fullName>
    </submittedName>
</protein>
<dbReference type="OrthoDB" id="2403806at2759"/>
<evidence type="ECO:0000313" key="4">
    <source>
        <dbReference type="Proteomes" id="UP000247702"/>
    </source>
</evidence>
<sequence length="329" mass="38049">MVFAENKPLTEPFSFIFLKKLCSFALVITLIFYTYSQFSQFSDSVDRPNLNIHLQNSNKVLIDRKSINIILRACSPHPMNCTYDDKECKLDEYRYHHNMPDCTYYTFSFEENTEIKIYPSITEVYLDGLVLGDKYYPPSKLSPRQTLPIMSEQTIIIYYSVTISKLIVDNYAYGLVGGNEKEYVDFNAHTDHISASNAPYAPTLILIPTSTYIYYQEESYYDIGSIISNVGGFFSSLSGIFVFLFGATKLAPWGFLQTHVFNCLCTRYQERLKGKIKIKYTKPIPFISGREKITLEERVQSIENILKEYYLDTSFLKSLIDDIKVEDKV</sequence>
<dbReference type="EMBL" id="BLAL01000089">
    <property type="protein sequence ID" value="GES85165.1"/>
    <property type="molecule type" value="Genomic_DNA"/>
</dbReference>
<reference evidence="2 4" key="1">
    <citation type="submission" date="2017-11" db="EMBL/GenBank/DDBJ databases">
        <title>The genome of Rhizophagus clarus HR1 reveals common genetic basis of auxotrophy among arbuscular mycorrhizal fungi.</title>
        <authorList>
            <person name="Kobayashi Y."/>
        </authorList>
    </citation>
    <scope>NUCLEOTIDE SEQUENCE [LARGE SCALE GENOMIC DNA]</scope>
    <source>
        <strain evidence="2 4">HR1</strain>
    </source>
</reference>
<dbReference type="Proteomes" id="UP000247702">
    <property type="component" value="Unassembled WGS sequence"/>
</dbReference>
<name>A0A2Z6RAB2_9GLOM</name>
<evidence type="ECO:0000313" key="2">
    <source>
        <dbReference type="EMBL" id="GBB98990.1"/>
    </source>
</evidence>
<proteinExistence type="predicted"/>